<dbReference type="PANTHER" id="PTHR31286">
    <property type="entry name" value="GLYCINE-RICH CELL WALL STRUCTURAL PROTEIN 1.8-LIKE"/>
    <property type="match status" value="1"/>
</dbReference>
<dbReference type="EMBL" id="JACGWL010000932">
    <property type="protein sequence ID" value="KAK4381207.1"/>
    <property type="molecule type" value="Genomic_DNA"/>
</dbReference>
<reference evidence="2" key="1">
    <citation type="submission" date="2020-06" db="EMBL/GenBank/DDBJ databases">
        <authorList>
            <person name="Li T."/>
            <person name="Hu X."/>
            <person name="Zhang T."/>
            <person name="Song X."/>
            <person name="Zhang H."/>
            <person name="Dai N."/>
            <person name="Sheng W."/>
            <person name="Hou X."/>
            <person name="Wei L."/>
        </authorList>
    </citation>
    <scope>NUCLEOTIDE SEQUENCE</scope>
    <source>
        <strain evidence="2">K16</strain>
        <tissue evidence="2">Leaf</tissue>
    </source>
</reference>
<evidence type="ECO:0000313" key="2">
    <source>
        <dbReference type="EMBL" id="KAK4381207.1"/>
    </source>
</evidence>
<accession>A0AAE1T439</accession>
<feature type="region of interest" description="Disordered" evidence="1">
    <location>
        <begin position="153"/>
        <end position="178"/>
    </location>
</feature>
<sequence>MLPNSPNSLCSLTHTTHTTPLVSHTAPTSTHVDNPDGINEEDEAEQHGGDSEFLEGESPGNLSGDFDFDEFYDFATRVLNGDSDSLASLNSLKVRWQQKFKTRRNPTLKSVIGRPSTPFRPRISLLPRRFVRTGMDTLPAPSVEHSNILVGGSRSSELDTHGCSSSPKSGPVSQEQVPQEGAIIQDCDAPTQFGDLVDSAVQDGRDTGLRRRLFIQFSIDFAADCPRRTARTSGHLCWIAMEEVIEGGPWLFQGQPIVLQFWEQGMSLRRQKHTQIPVWIRLRHLPMEYWTDEGFSTVASGIGTSLYTDGITKDCSRLDYAWVCVMLDFNSELPKHLVVISGMSAKLDPVQPAQDTALAGPAATLVCKNSAPVLSKGKEIILYNSYGALDIEGNDSQLAGPNNRSPTVEGS</sequence>
<feature type="region of interest" description="Disordered" evidence="1">
    <location>
        <begin position="1"/>
        <end position="59"/>
    </location>
</feature>
<reference evidence="2" key="2">
    <citation type="journal article" date="2024" name="Plant">
        <title>Genomic evolution and insights into agronomic trait innovations of Sesamum species.</title>
        <authorList>
            <person name="Miao H."/>
            <person name="Wang L."/>
            <person name="Qu L."/>
            <person name="Liu H."/>
            <person name="Sun Y."/>
            <person name="Le M."/>
            <person name="Wang Q."/>
            <person name="Wei S."/>
            <person name="Zheng Y."/>
            <person name="Lin W."/>
            <person name="Duan Y."/>
            <person name="Cao H."/>
            <person name="Xiong S."/>
            <person name="Wang X."/>
            <person name="Wei L."/>
            <person name="Li C."/>
            <person name="Ma Q."/>
            <person name="Ju M."/>
            <person name="Zhao R."/>
            <person name="Li G."/>
            <person name="Mu C."/>
            <person name="Tian Q."/>
            <person name="Mei H."/>
            <person name="Zhang T."/>
            <person name="Gao T."/>
            <person name="Zhang H."/>
        </authorList>
    </citation>
    <scope>NUCLEOTIDE SEQUENCE</scope>
    <source>
        <strain evidence="2">K16</strain>
    </source>
</reference>
<comment type="caution">
    <text evidence="2">The sequence shown here is derived from an EMBL/GenBank/DDBJ whole genome shotgun (WGS) entry which is preliminary data.</text>
</comment>
<evidence type="ECO:0008006" key="4">
    <source>
        <dbReference type="Google" id="ProtNLM"/>
    </source>
</evidence>
<protein>
    <recommendedName>
        <fullName evidence="4">DUF4283 domain-containing protein</fullName>
    </recommendedName>
</protein>
<dbReference type="InterPro" id="IPR040256">
    <property type="entry name" value="At4g02000-like"/>
</dbReference>
<dbReference type="PANTHER" id="PTHR31286:SF180">
    <property type="entry name" value="OS10G0362600 PROTEIN"/>
    <property type="match status" value="1"/>
</dbReference>
<feature type="compositionally biased region" description="Low complexity" evidence="1">
    <location>
        <begin position="8"/>
        <end position="25"/>
    </location>
</feature>
<keyword evidence="3" id="KW-1185">Reference proteome</keyword>
<feature type="compositionally biased region" description="Polar residues" evidence="1">
    <location>
        <begin position="162"/>
        <end position="177"/>
    </location>
</feature>
<proteinExistence type="predicted"/>
<evidence type="ECO:0000313" key="3">
    <source>
        <dbReference type="Proteomes" id="UP001289374"/>
    </source>
</evidence>
<evidence type="ECO:0000256" key="1">
    <source>
        <dbReference type="SAM" id="MobiDB-lite"/>
    </source>
</evidence>
<gene>
    <name evidence="2" type="ORF">Sango_2990800</name>
</gene>
<dbReference type="AlphaFoldDB" id="A0AAE1T439"/>
<organism evidence="2 3">
    <name type="scientific">Sesamum angolense</name>
    <dbReference type="NCBI Taxonomy" id="2727404"/>
    <lineage>
        <taxon>Eukaryota</taxon>
        <taxon>Viridiplantae</taxon>
        <taxon>Streptophyta</taxon>
        <taxon>Embryophyta</taxon>
        <taxon>Tracheophyta</taxon>
        <taxon>Spermatophyta</taxon>
        <taxon>Magnoliopsida</taxon>
        <taxon>eudicotyledons</taxon>
        <taxon>Gunneridae</taxon>
        <taxon>Pentapetalae</taxon>
        <taxon>asterids</taxon>
        <taxon>lamiids</taxon>
        <taxon>Lamiales</taxon>
        <taxon>Pedaliaceae</taxon>
        <taxon>Sesamum</taxon>
    </lineage>
</organism>
<dbReference type="Proteomes" id="UP001289374">
    <property type="component" value="Unassembled WGS sequence"/>
</dbReference>
<name>A0AAE1T439_9LAMI</name>